<dbReference type="AlphaFoldDB" id="A0A1X3CYA7"/>
<dbReference type="RefSeq" id="WP_085416143.1">
    <property type="nucleotide sequence ID" value="NZ_CAUJPY010000028.1"/>
</dbReference>
<dbReference type="OrthoDB" id="8603269at2"/>
<dbReference type="Proteomes" id="UP000279284">
    <property type="component" value="Chromosome"/>
</dbReference>
<reference evidence="1 2" key="1">
    <citation type="submission" date="2018-12" db="EMBL/GenBank/DDBJ databases">
        <authorList>
            <consortium name="Pathogen Informatics"/>
        </authorList>
    </citation>
    <scope>NUCLEOTIDE SEQUENCE [LARGE SCALE GENOMIC DNA]</scope>
    <source>
        <strain evidence="1 2">NCTC10296</strain>
    </source>
</reference>
<dbReference type="STRING" id="493.BWD07_04210"/>
<organism evidence="1 2">
    <name type="scientific">Neisseria canis</name>
    <dbReference type="NCBI Taxonomy" id="493"/>
    <lineage>
        <taxon>Bacteria</taxon>
        <taxon>Pseudomonadati</taxon>
        <taxon>Pseudomonadota</taxon>
        <taxon>Betaproteobacteria</taxon>
        <taxon>Neisseriales</taxon>
        <taxon>Neisseriaceae</taxon>
        <taxon>Neisseria</taxon>
    </lineage>
</organism>
<proteinExistence type="predicted"/>
<accession>A0A1X3CYA7</accession>
<evidence type="ECO:0000313" key="2">
    <source>
        <dbReference type="Proteomes" id="UP000279284"/>
    </source>
</evidence>
<name>A0A1X3CYA7_9NEIS</name>
<dbReference type="EMBL" id="LR134313">
    <property type="protein sequence ID" value="VEF02717.1"/>
    <property type="molecule type" value="Genomic_DNA"/>
</dbReference>
<keyword evidence="2" id="KW-1185">Reference proteome</keyword>
<evidence type="ECO:0000313" key="1">
    <source>
        <dbReference type="EMBL" id="VEF02717.1"/>
    </source>
</evidence>
<dbReference type="KEGG" id="nci:NCTC10296_01937"/>
<gene>
    <name evidence="1" type="ORF">NCTC10296_01937</name>
</gene>
<sequence length="117" mass="13964">MKKYISQKYRHIYGIGNQFIKPQGRSQWYPINEDRWDAPPQSEPFIFSDEALYMLDSHNIKLNVQMKLSPENAEMRMQQALREEALREIARDLKASLDEEKLAQAIDFFSRHDELFK</sequence>
<protein>
    <submittedName>
        <fullName evidence="1">Uncharacterized protein</fullName>
    </submittedName>
</protein>